<protein>
    <submittedName>
        <fullName evidence="1">Uncharacterized protein</fullName>
    </submittedName>
</protein>
<organism evidence="1 2">
    <name type="scientific">Devosia enhydra</name>
    <dbReference type="NCBI Taxonomy" id="665118"/>
    <lineage>
        <taxon>Bacteria</taxon>
        <taxon>Pseudomonadati</taxon>
        <taxon>Pseudomonadota</taxon>
        <taxon>Alphaproteobacteria</taxon>
        <taxon>Hyphomicrobiales</taxon>
        <taxon>Devosiaceae</taxon>
        <taxon>Devosia</taxon>
    </lineage>
</organism>
<evidence type="ECO:0000313" key="1">
    <source>
        <dbReference type="EMBL" id="SFZ80754.1"/>
    </source>
</evidence>
<gene>
    <name evidence="1" type="ORF">SAMN02983003_0106</name>
</gene>
<accession>A0A1K2HSD6</accession>
<evidence type="ECO:0000313" key="2">
    <source>
        <dbReference type="Proteomes" id="UP000183447"/>
    </source>
</evidence>
<proteinExistence type="predicted"/>
<dbReference type="AlphaFoldDB" id="A0A1K2HSD6"/>
<keyword evidence="2" id="KW-1185">Reference proteome</keyword>
<dbReference type="EMBL" id="FPKU01000001">
    <property type="protein sequence ID" value="SFZ80754.1"/>
    <property type="molecule type" value="Genomic_DNA"/>
</dbReference>
<dbReference type="Proteomes" id="UP000183447">
    <property type="component" value="Unassembled WGS sequence"/>
</dbReference>
<name>A0A1K2HSD6_9HYPH</name>
<reference evidence="1 2" key="1">
    <citation type="submission" date="2016-11" db="EMBL/GenBank/DDBJ databases">
        <authorList>
            <person name="Jaros S."/>
            <person name="Januszkiewicz K."/>
            <person name="Wedrychowicz H."/>
        </authorList>
    </citation>
    <scope>NUCLEOTIDE SEQUENCE [LARGE SCALE GENOMIC DNA]</scope>
    <source>
        <strain evidence="1 2">ATCC 23634</strain>
    </source>
</reference>
<sequence length="424" mass="48868">MIRKLLGRRRLKEEAKMAPLMSELALRAFEQKIFEKYLPDYATDDIWDDQFAANYLDPIRSLIVARAQKWEAEIAKFRELQGQVDDQLRSLKITTWKSRMPGKFDEIFEAMRASSKSHLEAQRKFRELDRDGLQNYYWAEAGSLLRFINLETSIADRPYDTVERNGQDYYKSNSFIVDRVTAVVDMMELACLTHFAASSPPQPPGDLEVDHPGLHTNDYDNVRTEYPLLEQLEALVKTLRVLVKQEEDLFWQTRGLQVVRDSAHGLYELFSLHKFPHDVSYRSYDSDHERLLYPTTVFPASQKRMMDMAGVCGAVREITERMSAPHAAMFLQTLTYLILSAIVSGTRRSRFPAVAAFGYVQAAERGLGLSIIGEVVDEEFAGRLRASFQALNHSWNERDNDVRLAEAYKVAMDMLPDKPKVYVR</sequence>